<dbReference type="RefSeq" id="WP_034242487.1">
    <property type="nucleotide sequence ID" value="NZ_AQRA01000005.1"/>
</dbReference>
<protein>
    <submittedName>
        <fullName evidence="4">Beta-lactamase</fullName>
    </submittedName>
</protein>
<proteinExistence type="predicted"/>
<dbReference type="InterPro" id="IPR050491">
    <property type="entry name" value="AmpC-like"/>
</dbReference>
<keyword evidence="5" id="KW-1185">Reference proteome</keyword>
<gene>
    <name evidence="4" type="ORF">ATO12_17420</name>
</gene>
<dbReference type="Gene3D" id="3.40.710.10">
    <property type="entry name" value="DD-peptidase/beta-lactamase superfamily"/>
    <property type="match status" value="1"/>
</dbReference>
<evidence type="ECO:0000256" key="1">
    <source>
        <dbReference type="SAM" id="SignalP"/>
    </source>
</evidence>
<evidence type="ECO:0000259" key="2">
    <source>
        <dbReference type="Pfam" id="PF00144"/>
    </source>
</evidence>
<evidence type="ECO:0000259" key="3">
    <source>
        <dbReference type="Pfam" id="PF11954"/>
    </source>
</evidence>
<dbReference type="Pfam" id="PF11954">
    <property type="entry name" value="DUF3471"/>
    <property type="match status" value="1"/>
</dbReference>
<dbReference type="AlphaFoldDB" id="A0A023BUN5"/>
<feature type="domain" description="Peptidase S12 Pab87-related C-terminal" evidence="3">
    <location>
        <begin position="406"/>
        <end position="504"/>
    </location>
</feature>
<dbReference type="EMBL" id="AQRA01000005">
    <property type="protein sequence ID" value="EZH73716.1"/>
    <property type="molecule type" value="Genomic_DNA"/>
</dbReference>
<accession>A0A023BUN5</accession>
<feature type="chain" id="PRO_5001517440" evidence="1">
    <location>
        <begin position="20"/>
        <end position="512"/>
    </location>
</feature>
<feature type="signal peptide" evidence="1">
    <location>
        <begin position="1"/>
        <end position="19"/>
    </location>
</feature>
<dbReference type="STRING" id="1317122.ATO12_17420"/>
<reference evidence="4 5" key="1">
    <citation type="submission" date="2014-04" db="EMBL/GenBank/DDBJ databases">
        <title>Aquimarina sp. 22II-S11-z7 Genome Sequencing.</title>
        <authorList>
            <person name="Lai Q."/>
        </authorList>
    </citation>
    <scope>NUCLEOTIDE SEQUENCE [LARGE SCALE GENOMIC DNA]</scope>
    <source>
        <strain evidence="4 5">22II-S11-z7</strain>
    </source>
</reference>
<dbReference type="eggNOG" id="COG1680">
    <property type="taxonomic scope" value="Bacteria"/>
</dbReference>
<organism evidence="4 5">
    <name type="scientific">Aquimarina atlantica</name>
    <dbReference type="NCBI Taxonomy" id="1317122"/>
    <lineage>
        <taxon>Bacteria</taxon>
        <taxon>Pseudomonadati</taxon>
        <taxon>Bacteroidota</taxon>
        <taxon>Flavobacteriia</taxon>
        <taxon>Flavobacteriales</taxon>
        <taxon>Flavobacteriaceae</taxon>
        <taxon>Aquimarina</taxon>
    </lineage>
</organism>
<dbReference type="PANTHER" id="PTHR46825:SF15">
    <property type="entry name" value="BETA-LACTAMASE-RELATED DOMAIN-CONTAINING PROTEIN"/>
    <property type="match status" value="1"/>
</dbReference>
<dbReference type="InterPro" id="IPR012338">
    <property type="entry name" value="Beta-lactam/transpept-like"/>
</dbReference>
<comment type="caution">
    <text evidence="4">The sequence shown here is derived from an EMBL/GenBank/DDBJ whole genome shotgun (WGS) entry which is preliminary data.</text>
</comment>
<dbReference type="Proteomes" id="UP000023541">
    <property type="component" value="Unassembled WGS sequence"/>
</dbReference>
<sequence>MKKLLLLFTVLLISTTNILSQTDTTVDLKKLDEYYAKMAKDWDIPSVSIGIVKDGKLVFSGSYGVKEKGKNEKPDENTLYAIASNSKAFTATIIGMLVQEGKLNWDDKVKKHLPYFALYDPWVSNEVTIRDILSHRVGLGTFSGDVIWYKANLTSEEIIKRIKYLPKTHDFRAGFGYSNVMYITAGEIIKKVTGKSWGENVQERILDPLGMDRTITSYKKLDTKKNYATPHGRENDKNIPIDWVDWEEIGAMGGLISSVKDVSKWMIFNLNHGRIDKDTLLTKNTRNIIWTPHNNYRVDHTSKNDFNKHFSSYGLGWGLSDYQGRLSAAHTGGFDGMITAVTLIPDENLGVVVLTNGMKSPIRAATYHALDQFLGTASIDWSAKLLKKANTNGKKDTRISTRKEKRELNTKPSVAPTKIVGDYRSDIYGKIKISLEKDQLRMKFEHTPDLSATLRHWHHDVWEIVWDKKHAWFSFGTVKFNTDNNLNVKSMDFDVPNDDIFFEELKPYRISE</sequence>
<dbReference type="SUPFAM" id="SSF56601">
    <property type="entry name" value="beta-lactamase/transpeptidase-like"/>
    <property type="match status" value="1"/>
</dbReference>
<evidence type="ECO:0000313" key="5">
    <source>
        <dbReference type="Proteomes" id="UP000023541"/>
    </source>
</evidence>
<dbReference type="OrthoDB" id="1522765at2"/>
<name>A0A023BUN5_9FLAO</name>
<dbReference type="Gene3D" id="2.40.128.600">
    <property type="match status" value="1"/>
</dbReference>
<dbReference type="InterPro" id="IPR001466">
    <property type="entry name" value="Beta-lactam-related"/>
</dbReference>
<evidence type="ECO:0000313" key="4">
    <source>
        <dbReference type="EMBL" id="EZH73716.1"/>
    </source>
</evidence>
<dbReference type="Pfam" id="PF00144">
    <property type="entry name" value="Beta-lactamase"/>
    <property type="match status" value="1"/>
</dbReference>
<dbReference type="PANTHER" id="PTHR46825">
    <property type="entry name" value="D-ALANYL-D-ALANINE-CARBOXYPEPTIDASE/ENDOPEPTIDASE AMPH"/>
    <property type="match status" value="1"/>
</dbReference>
<dbReference type="InterPro" id="IPR021860">
    <property type="entry name" value="Peptidase_S12_Pab87-rel_C"/>
</dbReference>
<keyword evidence="1" id="KW-0732">Signal</keyword>
<feature type="domain" description="Beta-lactamase-related" evidence="2">
    <location>
        <begin position="38"/>
        <end position="366"/>
    </location>
</feature>